<dbReference type="EMBL" id="GECU01014037">
    <property type="protein sequence ID" value="JAS93669.1"/>
    <property type="molecule type" value="Transcribed_RNA"/>
</dbReference>
<organism evidence="1">
    <name type="scientific">Homalodisca liturata</name>
    <dbReference type="NCBI Taxonomy" id="320908"/>
    <lineage>
        <taxon>Eukaryota</taxon>
        <taxon>Metazoa</taxon>
        <taxon>Ecdysozoa</taxon>
        <taxon>Arthropoda</taxon>
        <taxon>Hexapoda</taxon>
        <taxon>Insecta</taxon>
        <taxon>Pterygota</taxon>
        <taxon>Neoptera</taxon>
        <taxon>Paraneoptera</taxon>
        <taxon>Hemiptera</taxon>
        <taxon>Auchenorrhyncha</taxon>
        <taxon>Membracoidea</taxon>
        <taxon>Cicadellidae</taxon>
        <taxon>Cicadellinae</taxon>
        <taxon>Proconiini</taxon>
        <taxon>Homalodisca</taxon>
    </lineage>
</organism>
<dbReference type="AlphaFoldDB" id="A0A1B6J3A4"/>
<proteinExistence type="predicted"/>
<sequence>KELLERCTHGKTQNPNESFNSTILQRIPKTVFVGLETLKLGVTDAVICFNDGSKAKCNVLERLGLDPGKFMIDGLNKYDEHRVQKAEIEAQEQNKKKRKMRR</sequence>
<feature type="non-terminal residue" evidence="1">
    <location>
        <position position="102"/>
    </location>
</feature>
<protein>
    <submittedName>
        <fullName evidence="1">Uncharacterized protein</fullName>
    </submittedName>
</protein>
<evidence type="ECO:0000313" key="1">
    <source>
        <dbReference type="EMBL" id="JAS93669.1"/>
    </source>
</evidence>
<feature type="non-terminal residue" evidence="1">
    <location>
        <position position="1"/>
    </location>
</feature>
<gene>
    <name evidence="1" type="ORF">g.57963</name>
</gene>
<reference evidence="1" key="1">
    <citation type="submission" date="2015-11" db="EMBL/GenBank/DDBJ databases">
        <title>De novo transcriptome assembly of four potential Pierce s Disease insect vectors from Arizona vineyards.</title>
        <authorList>
            <person name="Tassone E.E."/>
        </authorList>
    </citation>
    <scope>NUCLEOTIDE SEQUENCE</scope>
</reference>
<accession>A0A1B6J3A4</accession>
<name>A0A1B6J3A4_9HEMI</name>